<protein>
    <submittedName>
        <fullName evidence="2">Uncharacterized protein</fullName>
    </submittedName>
</protein>
<organism evidence="2 3">
    <name type="scientific">Azospirillum rugosum</name>
    <dbReference type="NCBI Taxonomy" id="416170"/>
    <lineage>
        <taxon>Bacteria</taxon>
        <taxon>Pseudomonadati</taxon>
        <taxon>Pseudomonadota</taxon>
        <taxon>Alphaproteobacteria</taxon>
        <taxon>Rhodospirillales</taxon>
        <taxon>Azospirillaceae</taxon>
        <taxon>Azospirillum</taxon>
    </lineage>
</organism>
<gene>
    <name evidence="2" type="ORF">J2851_000457</name>
</gene>
<dbReference type="RefSeq" id="WP_209763136.1">
    <property type="nucleotide sequence ID" value="NZ_JAGINP010000001.1"/>
</dbReference>
<sequence>MSNIPASDLDLCNAALTRCGTQTIASFDDGTTEGVILAQNYEQVVSDCLSESRWKFARSVRALNRLSGAAPAPWTAVYQCPADALEVEGVTVSGAPIEHERAADKLLCNADPDAEVIATILSRPDTAAWPPQFREFVILRLCAVLLPALGDKFQEGAQAARMADIKGRRASLRSAQGATPTNPFTHPIKAARRG</sequence>
<feature type="region of interest" description="Disordered" evidence="1">
    <location>
        <begin position="171"/>
        <end position="194"/>
    </location>
</feature>
<keyword evidence="3" id="KW-1185">Reference proteome</keyword>
<proteinExistence type="predicted"/>
<comment type="caution">
    <text evidence="2">The sequence shown here is derived from an EMBL/GenBank/DDBJ whole genome shotgun (WGS) entry which is preliminary data.</text>
</comment>
<evidence type="ECO:0000313" key="2">
    <source>
        <dbReference type="EMBL" id="MBP2290720.1"/>
    </source>
</evidence>
<feature type="compositionally biased region" description="Polar residues" evidence="1">
    <location>
        <begin position="173"/>
        <end position="184"/>
    </location>
</feature>
<dbReference type="Proteomes" id="UP000781958">
    <property type="component" value="Unassembled WGS sequence"/>
</dbReference>
<dbReference type="EMBL" id="JAGINP010000001">
    <property type="protein sequence ID" value="MBP2290720.1"/>
    <property type="molecule type" value="Genomic_DNA"/>
</dbReference>
<name>A0ABS4SE94_9PROT</name>
<reference evidence="2 3" key="1">
    <citation type="submission" date="2021-03" db="EMBL/GenBank/DDBJ databases">
        <title>Genomic Encyclopedia of Type Strains, Phase III (KMG-III): the genomes of soil and plant-associated and newly described type strains.</title>
        <authorList>
            <person name="Whitman W."/>
        </authorList>
    </citation>
    <scope>NUCLEOTIDE SEQUENCE [LARGE SCALE GENOMIC DNA]</scope>
    <source>
        <strain evidence="2 3">IMMIB AFH-6</strain>
    </source>
</reference>
<accession>A0ABS4SE94</accession>
<evidence type="ECO:0000313" key="3">
    <source>
        <dbReference type="Proteomes" id="UP000781958"/>
    </source>
</evidence>
<evidence type="ECO:0000256" key="1">
    <source>
        <dbReference type="SAM" id="MobiDB-lite"/>
    </source>
</evidence>